<feature type="compositionally biased region" description="Basic residues" evidence="1">
    <location>
        <begin position="246"/>
        <end position="259"/>
    </location>
</feature>
<dbReference type="OrthoDB" id="6615663at2759"/>
<sequence>MKSNNNDVNKMELTNNGERDAPNPNTKEGETKGTNKNANSDHRQETTPPHVKHTALTPEVVVDEDSISLLPSSVQEEELEQEGHSSLVSYEYQYDEDLEKMTEFELAQLVKHLERERNNMYGDLRNKSWLLDNHSKEYYHYKELIKAYTGDLNHINRSLEQIWKQRSRSRESRVAAAAPMTAPGSLKWSGESGIRPTYRVLDPRKGPVKKTAGVRSLPRLDQKSLEEYDARETANKRRTRSVDNYRRRKSVSHIRRHRTAAMNGGVKGPKYNHKSADDIDTIDNSAATSRH</sequence>
<dbReference type="PANTHER" id="PTHR28671:SF3">
    <property type="entry name" value="COILED-COIL DOMAIN-CONTAINING PROTEIN 169"/>
    <property type="match status" value="1"/>
</dbReference>
<gene>
    <name evidence="2" type="ORF">Anas_05174</name>
</gene>
<protein>
    <submittedName>
        <fullName evidence="2">Uncharacterized protein</fullName>
    </submittedName>
</protein>
<dbReference type="EMBL" id="SEYY01000286">
    <property type="protein sequence ID" value="KAB7507604.1"/>
    <property type="molecule type" value="Genomic_DNA"/>
</dbReference>
<dbReference type="AlphaFoldDB" id="A0A5N5TN44"/>
<feature type="compositionally biased region" description="Polar residues" evidence="1">
    <location>
        <begin position="282"/>
        <end position="291"/>
    </location>
</feature>
<dbReference type="PANTHER" id="PTHR28671">
    <property type="entry name" value="COILED-COIL DOMAIN-CONTAINING PROTEIN 169"/>
    <property type="match status" value="1"/>
</dbReference>
<feature type="compositionally biased region" description="Basic and acidic residues" evidence="1">
    <location>
        <begin position="225"/>
        <end position="245"/>
    </location>
</feature>
<evidence type="ECO:0000256" key="1">
    <source>
        <dbReference type="SAM" id="MobiDB-lite"/>
    </source>
</evidence>
<comment type="caution">
    <text evidence="2">The sequence shown here is derived from an EMBL/GenBank/DDBJ whole genome shotgun (WGS) entry which is preliminary data.</text>
</comment>
<feature type="region of interest" description="Disordered" evidence="1">
    <location>
        <begin position="1"/>
        <end position="64"/>
    </location>
</feature>
<name>A0A5N5TN44_9CRUS</name>
<dbReference type="Pfam" id="PF15372">
    <property type="entry name" value="DUF4600"/>
    <property type="match status" value="1"/>
</dbReference>
<accession>A0A5N5TN44</accession>
<feature type="compositionally biased region" description="Polar residues" evidence="1">
    <location>
        <begin position="1"/>
        <end position="16"/>
    </location>
</feature>
<dbReference type="Proteomes" id="UP000326759">
    <property type="component" value="Unassembled WGS sequence"/>
</dbReference>
<feature type="region of interest" description="Disordered" evidence="1">
    <location>
        <begin position="225"/>
        <end position="291"/>
    </location>
</feature>
<organism evidence="2 3">
    <name type="scientific">Armadillidium nasatum</name>
    <dbReference type="NCBI Taxonomy" id="96803"/>
    <lineage>
        <taxon>Eukaryota</taxon>
        <taxon>Metazoa</taxon>
        <taxon>Ecdysozoa</taxon>
        <taxon>Arthropoda</taxon>
        <taxon>Crustacea</taxon>
        <taxon>Multicrustacea</taxon>
        <taxon>Malacostraca</taxon>
        <taxon>Eumalacostraca</taxon>
        <taxon>Peracarida</taxon>
        <taxon>Isopoda</taxon>
        <taxon>Oniscidea</taxon>
        <taxon>Crinocheta</taxon>
        <taxon>Armadillidiidae</taxon>
        <taxon>Armadillidium</taxon>
    </lineage>
</organism>
<evidence type="ECO:0000313" key="3">
    <source>
        <dbReference type="Proteomes" id="UP000326759"/>
    </source>
</evidence>
<proteinExistence type="predicted"/>
<keyword evidence="3" id="KW-1185">Reference proteome</keyword>
<feature type="compositionally biased region" description="Basic and acidic residues" evidence="1">
    <location>
        <begin position="17"/>
        <end position="45"/>
    </location>
</feature>
<dbReference type="InterPro" id="IPR028022">
    <property type="entry name" value="DUF4600"/>
</dbReference>
<reference evidence="2 3" key="1">
    <citation type="journal article" date="2019" name="PLoS Biol.">
        <title>Sex chromosomes control vertical transmission of feminizing Wolbachia symbionts in an isopod.</title>
        <authorList>
            <person name="Becking T."/>
            <person name="Chebbi M.A."/>
            <person name="Giraud I."/>
            <person name="Moumen B."/>
            <person name="Laverre T."/>
            <person name="Caubet Y."/>
            <person name="Peccoud J."/>
            <person name="Gilbert C."/>
            <person name="Cordaux R."/>
        </authorList>
    </citation>
    <scope>NUCLEOTIDE SEQUENCE [LARGE SCALE GENOMIC DNA]</scope>
    <source>
        <strain evidence="2">ANa2</strain>
        <tissue evidence="2">Whole body excluding digestive tract and cuticle</tissue>
    </source>
</reference>
<evidence type="ECO:0000313" key="2">
    <source>
        <dbReference type="EMBL" id="KAB7507604.1"/>
    </source>
</evidence>